<dbReference type="AlphaFoldDB" id="A0A2R5FUE1"/>
<evidence type="ECO:0000313" key="2">
    <source>
        <dbReference type="EMBL" id="GBG19441.1"/>
    </source>
</evidence>
<dbReference type="Proteomes" id="UP000245124">
    <property type="component" value="Unassembled WGS sequence"/>
</dbReference>
<keyword evidence="1" id="KW-0812">Transmembrane</keyword>
<name>A0A2R5FUE1_NOSCO</name>
<keyword evidence="3" id="KW-1185">Reference proteome</keyword>
<keyword evidence="1" id="KW-0472">Membrane</keyword>
<gene>
    <name evidence="2" type="ORF">NIES4072_31090</name>
</gene>
<accession>A0A2R5FUE1</accession>
<comment type="caution">
    <text evidence="2">The sequence shown here is derived from an EMBL/GenBank/DDBJ whole genome shotgun (WGS) entry which is preliminary data.</text>
</comment>
<evidence type="ECO:0000256" key="1">
    <source>
        <dbReference type="SAM" id="Phobius"/>
    </source>
</evidence>
<protein>
    <submittedName>
        <fullName evidence="2">Uncharacterized protein</fullName>
    </submittedName>
</protein>
<feature type="transmembrane region" description="Helical" evidence="1">
    <location>
        <begin position="59"/>
        <end position="81"/>
    </location>
</feature>
<dbReference type="EMBL" id="BDUD01000001">
    <property type="protein sequence ID" value="GBG19441.1"/>
    <property type="molecule type" value="Genomic_DNA"/>
</dbReference>
<evidence type="ECO:0000313" key="3">
    <source>
        <dbReference type="Proteomes" id="UP000245124"/>
    </source>
</evidence>
<keyword evidence="1" id="KW-1133">Transmembrane helix</keyword>
<proteinExistence type="predicted"/>
<reference evidence="2 3" key="1">
    <citation type="submission" date="2017-06" db="EMBL/GenBank/DDBJ databases">
        <title>Genome sequencing of cyanobaciteial culture collection at National Institute for Environmental Studies (NIES).</title>
        <authorList>
            <person name="Hirose Y."/>
            <person name="Shimura Y."/>
            <person name="Fujisawa T."/>
            <person name="Nakamura Y."/>
            <person name="Kawachi M."/>
        </authorList>
    </citation>
    <scope>NUCLEOTIDE SEQUENCE [LARGE SCALE GENOMIC DNA]</scope>
    <source>
        <strain evidence="2 3">NIES-4072</strain>
    </source>
</reference>
<organism evidence="2 3">
    <name type="scientific">Nostoc commune NIES-4072</name>
    <dbReference type="NCBI Taxonomy" id="2005467"/>
    <lineage>
        <taxon>Bacteria</taxon>
        <taxon>Bacillati</taxon>
        <taxon>Cyanobacteriota</taxon>
        <taxon>Cyanophyceae</taxon>
        <taxon>Nostocales</taxon>
        <taxon>Nostocaceae</taxon>
        <taxon>Nostoc</taxon>
    </lineage>
</organism>
<sequence>MVRRELVLGLLGIVSYSKTMTDPEKKPNPAFDELAALRREVNEFRKDFAKFNQELSLKIAFGVIGSVILCYFAIGLLSLVFGGGR</sequence>